<name>A0A1X7K8B2_9MICO</name>
<dbReference type="OrthoDB" id="5111670at2"/>
<evidence type="ECO:0000313" key="2">
    <source>
        <dbReference type="Proteomes" id="UP000193244"/>
    </source>
</evidence>
<dbReference type="AlphaFoldDB" id="A0A1X7K8B2"/>
<accession>A0A1X7K8B2</accession>
<evidence type="ECO:0000313" key="1">
    <source>
        <dbReference type="EMBL" id="SMG37055.1"/>
    </source>
</evidence>
<keyword evidence="2" id="KW-1185">Reference proteome</keyword>
<dbReference type="RefSeq" id="WP_085485946.1">
    <property type="nucleotide sequence ID" value="NZ_FXAY01000003.1"/>
</dbReference>
<sequence length="176" mass="18968">MMNDAHAVAELMRWAAENAAPLAWQRVGDESIEFDVAAPYSVRLAAAAGTWQLETVSGRGIRTSSLGDIETPFDAVLESLRDRLYSTATDEFDEADRSGGQAIAQVLRTSSDEERDGLWCARAATLLAGHAIKDGYGLQAQLRLEEAAALYAAAGDIDAENRMLQTLASLPELLRA</sequence>
<organism evidence="1 2">
    <name type="scientific">Agreia pratensis</name>
    <dbReference type="NCBI Taxonomy" id="150121"/>
    <lineage>
        <taxon>Bacteria</taxon>
        <taxon>Bacillati</taxon>
        <taxon>Actinomycetota</taxon>
        <taxon>Actinomycetes</taxon>
        <taxon>Micrococcales</taxon>
        <taxon>Microbacteriaceae</taxon>
        <taxon>Agreia</taxon>
    </lineage>
</organism>
<dbReference type="Proteomes" id="UP000193244">
    <property type="component" value="Unassembled WGS sequence"/>
</dbReference>
<dbReference type="STRING" id="150121.SAMN06296010_2242"/>
<dbReference type="EMBL" id="FXAY01000003">
    <property type="protein sequence ID" value="SMG37055.1"/>
    <property type="molecule type" value="Genomic_DNA"/>
</dbReference>
<reference evidence="2" key="1">
    <citation type="submission" date="2017-04" db="EMBL/GenBank/DDBJ databases">
        <authorList>
            <person name="Varghese N."/>
            <person name="Submissions S."/>
        </authorList>
    </citation>
    <scope>NUCLEOTIDE SEQUENCE [LARGE SCALE GENOMIC DNA]</scope>
    <source>
        <strain evidence="2">VKM Ac-2510</strain>
    </source>
</reference>
<proteinExistence type="predicted"/>
<protein>
    <submittedName>
        <fullName evidence="1">Uncharacterized protein</fullName>
    </submittedName>
</protein>
<gene>
    <name evidence="1" type="ORF">SAMN06296010_2242</name>
</gene>